<dbReference type="Proteomes" id="UP000001903">
    <property type="component" value="Chromosome"/>
</dbReference>
<protein>
    <submittedName>
        <fullName evidence="2">Conserved repeat domain protein</fullName>
    </submittedName>
</protein>
<dbReference type="OrthoDB" id="31512at2157"/>
<accession>D2RR16</accession>
<feature type="compositionally biased region" description="Polar residues" evidence="1">
    <location>
        <begin position="311"/>
        <end position="326"/>
    </location>
</feature>
<dbReference type="eggNOG" id="arCOG02742">
    <property type="taxonomic scope" value="Archaea"/>
</dbReference>
<dbReference type="AlphaFoldDB" id="D2RR16"/>
<organism evidence="2 3">
    <name type="scientific">Haloterrigena turkmenica (strain ATCC 51198 / DSM 5511 / JCM 9101 / NCIMB 13204 / VKM B-1734 / 4k)</name>
    <name type="common">Halococcus turkmenicus</name>
    <dbReference type="NCBI Taxonomy" id="543526"/>
    <lineage>
        <taxon>Archaea</taxon>
        <taxon>Methanobacteriati</taxon>
        <taxon>Methanobacteriota</taxon>
        <taxon>Stenosarchaea group</taxon>
        <taxon>Halobacteria</taxon>
        <taxon>Halobacteriales</taxon>
        <taxon>Natrialbaceae</taxon>
        <taxon>Haloterrigena</taxon>
    </lineage>
</organism>
<name>D2RR16_HALTV</name>
<feature type="region of interest" description="Disordered" evidence="1">
    <location>
        <begin position="310"/>
        <end position="336"/>
    </location>
</feature>
<gene>
    <name evidence="2" type="ordered locus">Htur_3550</name>
</gene>
<dbReference type="STRING" id="543526.Htur_3550"/>
<evidence type="ECO:0000313" key="3">
    <source>
        <dbReference type="Proteomes" id="UP000001903"/>
    </source>
</evidence>
<dbReference type="EMBL" id="CP001860">
    <property type="protein sequence ID" value="ADB62412.1"/>
    <property type="molecule type" value="Genomic_DNA"/>
</dbReference>
<dbReference type="GeneID" id="8744170"/>
<feature type="region of interest" description="Disordered" evidence="1">
    <location>
        <begin position="438"/>
        <end position="530"/>
    </location>
</feature>
<dbReference type="KEGG" id="htu:Htur_3550"/>
<evidence type="ECO:0000313" key="2">
    <source>
        <dbReference type="EMBL" id="ADB62412.1"/>
    </source>
</evidence>
<sequence>MSRRLRWRGAIAATVVLVLAGLLDASPVLLLSAIVPLVYVAYGSLSTVSVPEGLAATREISPTPAAPGRPVTVTLTVRNESDRTVTDCRLVDGVPEELAVLEGSPRAGVTLEPGEERRIEYLVVARRGEYKFDAPECRVRGLGASAVATTRLSTTGAERLVCRLDADAPPIEEIGRGRIGQLTTDRPGEGLSFHSVREHRPDDPADRIDWRHYAKRGTLATIEYERQVAATVVLVVDARPSNAVVAGPGRPTAVEFAAYAATRTLSDLLGHGHDVGVAVVGRDGNGPAGLHWIEPANGREQRTRALEVIRSATSSKASSGRFSEPSSRNRDRGRLPRQVRKVRELAPAGAQVALFSPVLDDQSVTAVERWRGGGLPVVVLSPDVVPGNTVSGQYAQLRRRTRLARCQALGARTFDWRRGTPLPVLIEHAFTADARLSSARLSGGSGGGRGRSGGETDSETGFGGEAGSGTGGVDSTASATLESESEATESESTTAEYTWRSPADGSEGTERERSVSTDADGASAKRGGDR</sequence>
<reference evidence="2 3" key="1">
    <citation type="journal article" date="2010" name="Stand. Genomic Sci.">
        <title>Complete genome sequence of Haloterrigena turkmenica type strain (4k).</title>
        <authorList>
            <person name="Saunders E."/>
            <person name="Tindall B.J."/>
            <person name="Fahnrich R."/>
            <person name="Lapidus A."/>
            <person name="Copeland A."/>
            <person name="Del Rio T.G."/>
            <person name="Lucas S."/>
            <person name="Chen F."/>
            <person name="Tice H."/>
            <person name="Cheng J.F."/>
            <person name="Han C."/>
            <person name="Detter J.C."/>
            <person name="Bruce D."/>
            <person name="Goodwin L."/>
            <person name="Chain P."/>
            <person name="Pitluck S."/>
            <person name="Pati A."/>
            <person name="Ivanova N."/>
            <person name="Mavromatis K."/>
            <person name="Chen A."/>
            <person name="Palaniappan K."/>
            <person name="Land M."/>
            <person name="Hauser L."/>
            <person name="Chang Y.J."/>
            <person name="Jeffries C.D."/>
            <person name="Brettin T."/>
            <person name="Rohde M."/>
            <person name="Goker M."/>
            <person name="Bristow J."/>
            <person name="Eisen J.A."/>
            <person name="Markowitz V."/>
            <person name="Hugenholtz P."/>
            <person name="Klenk H.P."/>
            <person name="Kyrpides N.C."/>
        </authorList>
    </citation>
    <scope>NUCLEOTIDE SEQUENCE [LARGE SCALE GENOMIC DNA]</scope>
    <source>
        <strain evidence="3">ATCC 51198 / DSM 5511 / JCM 9101 / NCIMB 13204 / VKM B-1734 / 4k</strain>
    </source>
</reference>
<feature type="compositionally biased region" description="Gly residues" evidence="1">
    <location>
        <begin position="443"/>
        <end position="453"/>
    </location>
</feature>
<dbReference type="PANTHER" id="PTHR34351">
    <property type="entry name" value="SLR1927 PROTEIN-RELATED"/>
    <property type="match status" value="1"/>
</dbReference>
<keyword evidence="3" id="KW-1185">Reference proteome</keyword>
<proteinExistence type="predicted"/>
<feature type="compositionally biased region" description="Gly residues" evidence="1">
    <location>
        <begin position="461"/>
        <end position="472"/>
    </location>
</feature>
<dbReference type="HOGENOM" id="CLU_026973_1_0_2"/>
<dbReference type="RefSeq" id="WP_012944664.1">
    <property type="nucleotide sequence ID" value="NC_013743.1"/>
</dbReference>
<evidence type="ECO:0000256" key="1">
    <source>
        <dbReference type="SAM" id="MobiDB-lite"/>
    </source>
</evidence>